<dbReference type="Gene3D" id="2.30.42.10">
    <property type="match status" value="1"/>
</dbReference>
<dbReference type="SUPFAM" id="SSF50494">
    <property type="entry name" value="Trypsin-like serine proteases"/>
    <property type="match status" value="1"/>
</dbReference>
<comment type="caution">
    <text evidence="7">The sequence shown here is derived from an EMBL/GenBank/DDBJ whole genome shotgun (WGS) entry which is preliminary data.</text>
</comment>
<evidence type="ECO:0000256" key="1">
    <source>
        <dbReference type="ARBA" id="ARBA00010541"/>
    </source>
</evidence>
<dbReference type="Pfam" id="PF13180">
    <property type="entry name" value="PDZ_2"/>
    <property type="match status" value="1"/>
</dbReference>
<dbReference type="PANTHER" id="PTHR43343:SF3">
    <property type="entry name" value="PROTEASE DO-LIKE 8, CHLOROPLASTIC"/>
    <property type="match status" value="1"/>
</dbReference>
<proteinExistence type="inferred from homology"/>
<evidence type="ECO:0000313" key="7">
    <source>
        <dbReference type="EMBL" id="GGG49861.1"/>
    </source>
</evidence>
<protein>
    <submittedName>
        <fullName evidence="7">2-alkenal reductase</fullName>
    </submittedName>
</protein>
<evidence type="ECO:0000259" key="6">
    <source>
        <dbReference type="PROSITE" id="PS50106"/>
    </source>
</evidence>
<dbReference type="Proteomes" id="UP000627715">
    <property type="component" value="Unassembled WGS sequence"/>
</dbReference>
<sequence>MKLSLHPMIWFCISLLSSILMPALAGAQQPSIDKPQDYAVFSTDDEANNIEVFRQASPSVVYITNSRLVRRSFFSLNPEEIPAGSGSGFIWDEHGYIVTNFHVIQNASRITVTLQDGTTWDAQVVGAEPDKDLAVLKIDAPEEQLHPLQLGDSSLLEVGRKVVAIGNPFGLDTTMTVGVVSALGREINSVTRRRIRDVIQTDAAINPGNSGGPLLNSLGQLIGVNTAIYSPSGASSGIGFAIPVNTVRQIVPELIEFGRVQTPTLGVALFPPQYADYYRRRWGIDGVIVLDVIDGGSPEREGMRGLTETNRGIVLGDVIIEVDGESISNEDDLLNVLEGHETGDVVEVVTRRDNRAQRYQIELNAAASEAGLLR</sequence>
<reference evidence="7" key="1">
    <citation type="journal article" date="2014" name="Int. J. Syst. Evol. Microbiol.">
        <title>Complete genome sequence of Corynebacterium casei LMG S-19264T (=DSM 44701T), isolated from a smear-ripened cheese.</title>
        <authorList>
            <consortium name="US DOE Joint Genome Institute (JGI-PGF)"/>
            <person name="Walter F."/>
            <person name="Albersmeier A."/>
            <person name="Kalinowski J."/>
            <person name="Ruckert C."/>
        </authorList>
    </citation>
    <scope>NUCLEOTIDE SEQUENCE</scope>
    <source>
        <strain evidence="7">CGMCC 1.15425</strain>
    </source>
</reference>
<dbReference type="PRINTS" id="PR00834">
    <property type="entry name" value="PROTEASES2C"/>
</dbReference>
<dbReference type="RefSeq" id="WP_082866558.1">
    <property type="nucleotide sequence ID" value="NZ_BMIY01000002.1"/>
</dbReference>
<dbReference type="FunFam" id="2.40.10.10:FF:000001">
    <property type="entry name" value="Periplasmic serine protease DegS"/>
    <property type="match status" value="1"/>
</dbReference>
<comment type="similarity">
    <text evidence="1">Belongs to the peptidase S1C family.</text>
</comment>
<accession>A0A917GL19</accession>
<dbReference type="GO" id="GO:0006508">
    <property type="term" value="P:proteolysis"/>
    <property type="evidence" value="ECO:0007669"/>
    <property type="project" value="UniProtKB-KW"/>
</dbReference>
<keyword evidence="4" id="KW-0720">Serine protease</keyword>
<dbReference type="Pfam" id="PF13365">
    <property type="entry name" value="Trypsin_2"/>
    <property type="match status" value="1"/>
</dbReference>
<dbReference type="PANTHER" id="PTHR43343">
    <property type="entry name" value="PEPTIDASE S12"/>
    <property type="match status" value="1"/>
</dbReference>
<dbReference type="Gene3D" id="2.40.10.10">
    <property type="entry name" value="Trypsin-like serine proteases"/>
    <property type="match status" value="2"/>
</dbReference>
<feature type="domain" description="PDZ" evidence="6">
    <location>
        <begin position="254"/>
        <end position="354"/>
    </location>
</feature>
<feature type="chain" id="PRO_5037157138" evidence="5">
    <location>
        <begin position="28"/>
        <end position="374"/>
    </location>
</feature>
<dbReference type="PROSITE" id="PS50106">
    <property type="entry name" value="PDZ"/>
    <property type="match status" value="1"/>
</dbReference>
<evidence type="ECO:0000313" key="8">
    <source>
        <dbReference type="Proteomes" id="UP000627715"/>
    </source>
</evidence>
<dbReference type="EMBL" id="BMIY01000002">
    <property type="protein sequence ID" value="GGG49861.1"/>
    <property type="molecule type" value="Genomic_DNA"/>
</dbReference>
<evidence type="ECO:0000256" key="4">
    <source>
        <dbReference type="ARBA" id="ARBA00022825"/>
    </source>
</evidence>
<organism evidence="7 8">
    <name type="scientific">Pseudohongiella nitratireducens</name>
    <dbReference type="NCBI Taxonomy" id="1768907"/>
    <lineage>
        <taxon>Bacteria</taxon>
        <taxon>Pseudomonadati</taxon>
        <taxon>Pseudomonadota</taxon>
        <taxon>Gammaproteobacteria</taxon>
        <taxon>Pseudomonadales</taxon>
        <taxon>Pseudohongiellaceae</taxon>
        <taxon>Pseudohongiella</taxon>
    </lineage>
</organism>
<name>A0A917GL19_9GAMM</name>
<keyword evidence="2" id="KW-0645">Protease</keyword>
<reference evidence="7" key="2">
    <citation type="submission" date="2020-09" db="EMBL/GenBank/DDBJ databases">
        <authorList>
            <person name="Sun Q."/>
            <person name="Zhou Y."/>
        </authorList>
    </citation>
    <scope>NUCLEOTIDE SEQUENCE</scope>
    <source>
        <strain evidence="7">CGMCC 1.15425</strain>
    </source>
</reference>
<dbReference type="SUPFAM" id="SSF50156">
    <property type="entry name" value="PDZ domain-like"/>
    <property type="match status" value="1"/>
</dbReference>
<dbReference type="InterPro" id="IPR009003">
    <property type="entry name" value="Peptidase_S1_PA"/>
</dbReference>
<dbReference type="InterPro" id="IPR036034">
    <property type="entry name" value="PDZ_sf"/>
</dbReference>
<dbReference type="InterPro" id="IPR043504">
    <property type="entry name" value="Peptidase_S1_PA_chymotrypsin"/>
</dbReference>
<dbReference type="InterPro" id="IPR001478">
    <property type="entry name" value="PDZ"/>
</dbReference>
<dbReference type="InterPro" id="IPR001940">
    <property type="entry name" value="Peptidase_S1C"/>
</dbReference>
<evidence type="ECO:0000256" key="5">
    <source>
        <dbReference type="SAM" id="SignalP"/>
    </source>
</evidence>
<dbReference type="AlphaFoldDB" id="A0A917GL19"/>
<dbReference type="GO" id="GO:0004252">
    <property type="term" value="F:serine-type endopeptidase activity"/>
    <property type="evidence" value="ECO:0007669"/>
    <property type="project" value="InterPro"/>
</dbReference>
<gene>
    <name evidence="7" type="primary">degP</name>
    <name evidence="7" type="ORF">GCM10011403_03750</name>
</gene>
<dbReference type="SMART" id="SM00228">
    <property type="entry name" value="PDZ"/>
    <property type="match status" value="1"/>
</dbReference>
<keyword evidence="8" id="KW-1185">Reference proteome</keyword>
<evidence type="ECO:0000256" key="3">
    <source>
        <dbReference type="ARBA" id="ARBA00022801"/>
    </source>
</evidence>
<feature type="signal peptide" evidence="5">
    <location>
        <begin position="1"/>
        <end position="27"/>
    </location>
</feature>
<dbReference type="InterPro" id="IPR051201">
    <property type="entry name" value="Chloro_Bact_Ser_Proteases"/>
</dbReference>
<keyword evidence="3" id="KW-0378">Hydrolase</keyword>
<evidence type="ECO:0000256" key="2">
    <source>
        <dbReference type="ARBA" id="ARBA00022670"/>
    </source>
</evidence>
<keyword evidence="5" id="KW-0732">Signal</keyword>